<comment type="caution">
    <text evidence="1">The sequence shown here is derived from an EMBL/GenBank/DDBJ whole genome shotgun (WGS) entry which is preliminary data.</text>
</comment>
<reference evidence="1" key="1">
    <citation type="submission" date="2020-03" db="EMBL/GenBank/DDBJ databases">
        <title>Castanea mollissima Vanexum genome sequencing.</title>
        <authorList>
            <person name="Staton M."/>
        </authorList>
    </citation>
    <scope>NUCLEOTIDE SEQUENCE</scope>
    <source>
        <tissue evidence="1">Leaf</tissue>
    </source>
</reference>
<dbReference type="EMBL" id="JRKL02000849">
    <property type="protein sequence ID" value="KAF3967801.1"/>
    <property type="molecule type" value="Genomic_DNA"/>
</dbReference>
<gene>
    <name evidence="1" type="ORF">CMV_008231</name>
</gene>
<evidence type="ECO:0000313" key="2">
    <source>
        <dbReference type="Proteomes" id="UP000737018"/>
    </source>
</evidence>
<dbReference type="Proteomes" id="UP000737018">
    <property type="component" value="Unassembled WGS sequence"/>
</dbReference>
<evidence type="ECO:0000313" key="1">
    <source>
        <dbReference type="EMBL" id="KAF3967801.1"/>
    </source>
</evidence>
<protein>
    <submittedName>
        <fullName evidence="1">Uncharacterized protein</fullName>
    </submittedName>
</protein>
<accession>A0A8J4RSX8</accession>
<proteinExistence type="predicted"/>
<keyword evidence="2" id="KW-1185">Reference proteome</keyword>
<sequence length="64" mass="6906">SFRLLGSAPVSSLSLSLSLCDCLSADLIFFLNFHAIAGSRLRIGLDNCLLKSSSFKKATSIREN</sequence>
<feature type="non-terminal residue" evidence="1">
    <location>
        <position position="1"/>
    </location>
</feature>
<dbReference type="AlphaFoldDB" id="A0A8J4RSX8"/>
<organism evidence="1 2">
    <name type="scientific">Castanea mollissima</name>
    <name type="common">Chinese chestnut</name>
    <dbReference type="NCBI Taxonomy" id="60419"/>
    <lineage>
        <taxon>Eukaryota</taxon>
        <taxon>Viridiplantae</taxon>
        <taxon>Streptophyta</taxon>
        <taxon>Embryophyta</taxon>
        <taxon>Tracheophyta</taxon>
        <taxon>Spermatophyta</taxon>
        <taxon>Magnoliopsida</taxon>
        <taxon>eudicotyledons</taxon>
        <taxon>Gunneridae</taxon>
        <taxon>Pentapetalae</taxon>
        <taxon>rosids</taxon>
        <taxon>fabids</taxon>
        <taxon>Fagales</taxon>
        <taxon>Fagaceae</taxon>
        <taxon>Castanea</taxon>
    </lineage>
</organism>
<name>A0A8J4RSX8_9ROSI</name>